<dbReference type="GO" id="GO:0140114">
    <property type="term" value="P:cellular detoxification of fluoride"/>
    <property type="evidence" value="ECO:0007669"/>
    <property type="project" value="UniProtKB-UniRule"/>
</dbReference>
<feature type="transmembrane region" description="Helical" evidence="11">
    <location>
        <begin position="32"/>
        <end position="57"/>
    </location>
</feature>
<feature type="transmembrane region" description="Helical" evidence="11">
    <location>
        <begin position="5"/>
        <end position="26"/>
    </location>
</feature>
<dbReference type="HAMAP" id="MF_00454">
    <property type="entry name" value="FluC"/>
    <property type="match status" value="1"/>
</dbReference>
<feature type="transmembrane region" description="Helical" evidence="11">
    <location>
        <begin position="64"/>
        <end position="85"/>
    </location>
</feature>
<accession>A0A937DES4</accession>
<keyword evidence="2 11" id="KW-1003">Cell membrane</keyword>
<gene>
    <name evidence="11 12" type="primary">crcB</name>
    <name evidence="11" type="synonym">fluC</name>
    <name evidence="12" type="ORF">JKP34_09560</name>
</gene>
<evidence type="ECO:0000256" key="8">
    <source>
        <dbReference type="ARBA" id="ARBA00023303"/>
    </source>
</evidence>
<evidence type="ECO:0000256" key="3">
    <source>
        <dbReference type="ARBA" id="ARBA00022519"/>
    </source>
</evidence>
<sequence length="125" mass="13935">MLKSFILVGLGGFFGSGFRYLLSYYLNGSKTIFLPIGTLLANLLGSFLFGFLIAYLIKTNEPNSFWALLLVTGFCGGFTTFSTFTFENFSYLQNGDYLYFISYTLISLLVALLLITAGYWLGKSI</sequence>
<evidence type="ECO:0000256" key="1">
    <source>
        <dbReference type="ARBA" id="ARBA00004651"/>
    </source>
</evidence>
<proteinExistence type="inferred from homology"/>
<keyword evidence="5 11" id="KW-1133">Transmembrane helix</keyword>
<dbReference type="PANTHER" id="PTHR28259:SF1">
    <property type="entry name" value="FLUORIDE EXPORT PROTEIN 1-RELATED"/>
    <property type="match status" value="1"/>
</dbReference>
<dbReference type="NCBIfam" id="TIGR00494">
    <property type="entry name" value="crcB"/>
    <property type="match status" value="1"/>
</dbReference>
<dbReference type="EMBL" id="JAERQG010000002">
    <property type="protein sequence ID" value="MBL0765497.1"/>
    <property type="molecule type" value="Genomic_DNA"/>
</dbReference>
<keyword evidence="6 11" id="KW-0406">Ion transport</keyword>
<evidence type="ECO:0000313" key="13">
    <source>
        <dbReference type="Proteomes" id="UP000642920"/>
    </source>
</evidence>
<evidence type="ECO:0000256" key="9">
    <source>
        <dbReference type="ARBA" id="ARBA00035120"/>
    </source>
</evidence>
<dbReference type="AlphaFoldDB" id="A0A937DES4"/>
<feature type="binding site" evidence="11">
    <location>
        <position position="79"/>
    </location>
    <ligand>
        <name>Na(+)</name>
        <dbReference type="ChEBI" id="CHEBI:29101"/>
        <note>structural</note>
    </ligand>
</feature>
<comment type="similarity">
    <text evidence="9 11">Belongs to the fluoride channel Fluc/FEX (TC 1.A.43) family.</text>
</comment>
<feature type="binding site" evidence="11">
    <location>
        <position position="76"/>
    </location>
    <ligand>
        <name>Na(+)</name>
        <dbReference type="ChEBI" id="CHEBI:29101"/>
        <note>structural</note>
    </ligand>
</feature>
<keyword evidence="8 11" id="KW-0407">Ion channel</keyword>
<evidence type="ECO:0000256" key="11">
    <source>
        <dbReference type="HAMAP-Rule" id="MF_00454"/>
    </source>
</evidence>
<protein>
    <recommendedName>
        <fullName evidence="11">Fluoride-specific ion channel FluC</fullName>
    </recommendedName>
</protein>
<comment type="subcellular location">
    <subcellularLocation>
        <location evidence="1 11">Cell membrane</location>
        <topology evidence="1 11">Multi-pass membrane protein</topology>
    </subcellularLocation>
</comment>
<keyword evidence="7 11" id="KW-0472">Membrane</keyword>
<dbReference type="GO" id="GO:0046872">
    <property type="term" value="F:metal ion binding"/>
    <property type="evidence" value="ECO:0007669"/>
    <property type="project" value="UniProtKB-KW"/>
</dbReference>
<keyword evidence="4 11" id="KW-0812">Transmembrane</keyword>
<dbReference type="Pfam" id="PF02537">
    <property type="entry name" value="CRCB"/>
    <property type="match status" value="1"/>
</dbReference>
<comment type="catalytic activity">
    <reaction evidence="10">
        <text>fluoride(in) = fluoride(out)</text>
        <dbReference type="Rhea" id="RHEA:76159"/>
        <dbReference type="ChEBI" id="CHEBI:17051"/>
    </reaction>
    <physiologicalReaction direction="left-to-right" evidence="10">
        <dbReference type="Rhea" id="RHEA:76160"/>
    </physiologicalReaction>
</comment>
<organism evidence="12 13">
    <name type="scientific">Marivirga atlantica</name>
    <dbReference type="NCBI Taxonomy" id="1548457"/>
    <lineage>
        <taxon>Bacteria</taxon>
        <taxon>Pseudomonadati</taxon>
        <taxon>Bacteroidota</taxon>
        <taxon>Cytophagia</taxon>
        <taxon>Cytophagales</taxon>
        <taxon>Marivirgaceae</taxon>
        <taxon>Marivirga</taxon>
    </lineage>
</organism>
<keyword evidence="11" id="KW-0915">Sodium</keyword>
<evidence type="ECO:0000256" key="5">
    <source>
        <dbReference type="ARBA" id="ARBA00022989"/>
    </source>
</evidence>
<comment type="activity regulation">
    <text evidence="11">Na(+) is not transported, but it plays an essential structural role and its presence is essential for fluoride channel function.</text>
</comment>
<evidence type="ECO:0000313" key="12">
    <source>
        <dbReference type="EMBL" id="MBL0765497.1"/>
    </source>
</evidence>
<evidence type="ECO:0000256" key="4">
    <source>
        <dbReference type="ARBA" id="ARBA00022692"/>
    </source>
</evidence>
<keyword evidence="3" id="KW-0997">Cell inner membrane</keyword>
<dbReference type="GO" id="GO:0005886">
    <property type="term" value="C:plasma membrane"/>
    <property type="evidence" value="ECO:0007669"/>
    <property type="project" value="UniProtKB-SubCell"/>
</dbReference>
<feature type="transmembrane region" description="Helical" evidence="11">
    <location>
        <begin position="97"/>
        <end position="121"/>
    </location>
</feature>
<evidence type="ECO:0000256" key="10">
    <source>
        <dbReference type="ARBA" id="ARBA00035585"/>
    </source>
</evidence>
<dbReference type="Proteomes" id="UP000642920">
    <property type="component" value="Unassembled WGS sequence"/>
</dbReference>
<comment type="function">
    <text evidence="11">Fluoride-specific ion channel. Important for reducing fluoride concentration in the cell, thus reducing its toxicity.</text>
</comment>
<keyword evidence="13" id="KW-1185">Reference proteome</keyword>
<name>A0A937DES4_9BACT</name>
<dbReference type="RefSeq" id="WP_201920237.1">
    <property type="nucleotide sequence ID" value="NZ_JAERQG010000002.1"/>
</dbReference>
<dbReference type="GO" id="GO:0062054">
    <property type="term" value="F:fluoride channel activity"/>
    <property type="evidence" value="ECO:0007669"/>
    <property type="project" value="UniProtKB-UniRule"/>
</dbReference>
<dbReference type="PANTHER" id="PTHR28259">
    <property type="entry name" value="FLUORIDE EXPORT PROTEIN 1-RELATED"/>
    <property type="match status" value="1"/>
</dbReference>
<dbReference type="InterPro" id="IPR003691">
    <property type="entry name" value="FluC"/>
</dbReference>
<evidence type="ECO:0000256" key="6">
    <source>
        <dbReference type="ARBA" id="ARBA00023065"/>
    </source>
</evidence>
<evidence type="ECO:0000256" key="2">
    <source>
        <dbReference type="ARBA" id="ARBA00022475"/>
    </source>
</evidence>
<evidence type="ECO:0000256" key="7">
    <source>
        <dbReference type="ARBA" id="ARBA00023136"/>
    </source>
</evidence>
<comment type="caution">
    <text evidence="12">The sequence shown here is derived from an EMBL/GenBank/DDBJ whole genome shotgun (WGS) entry which is preliminary data.</text>
</comment>
<keyword evidence="11" id="KW-0479">Metal-binding</keyword>
<reference evidence="12" key="1">
    <citation type="submission" date="2021-01" db="EMBL/GenBank/DDBJ databases">
        <title>Marivirga sp. nov., isolated from intertidal surface sediments.</title>
        <authorList>
            <person name="Zhang M."/>
        </authorList>
    </citation>
    <scope>NUCLEOTIDE SEQUENCE</scope>
    <source>
        <strain evidence="12">SM1354</strain>
    </source>
</reference>
<keyword evidence="11" id="KW-0813">Transport</keyword>